<evidence type="ECO:0000313" key="1">
    <source>
        <dbReference type="EMBL" id="WIX76034.1"/>
    </source>
</evidence>
<dbReference type="Proteomes" id="UP001236014">
    <property type="component" value="Chromosome"/>
</dbReference>
<name>A0A9Y2I9Y4_9PSEU</name>
<organism evidence="1 2">
    <name type="scientific">Amycolatopsis carbonis</name>
    <dbReference type="NCBI Taxonomy" id="715471"/>
    <lineage>
        <taxon>Bacteria</taxon>
        <taxon>Bacillati</taxon>
        <taxon>Actinomycetota</taxon>
        <taxon>Actinomycetes</taxon>
        <taxon>Pseudonocardiales</taxon>
        <taxon>Pseudonocardiaceae</taxon>
        <taxon>Amycolatopsis</taxon>
    </lineage>
</organism>
<accession>A0A9Y2I9Y4</accession>
<keyword evidence="2" id="KW-1185">Reference proteome</keyword>
<reference evidence="1 2" key="1">
    <citation type="submission" date="2023-06" db="EMBL/GenBank/DDBJ databases">
        <authorList>
            <person name="Oyuntsetseg B."/>
            <person name="Kim S.B."/>
        </authorList>
    </citation>
    <scope>NUCLEOTIDE SEQUENCE [LARGE SCALE GENOMIC DNA]</scope>
    <source>
        <strain evidence="1 2">2-15</strain>
    </source>
</reference>
<dbReference type="AlphaFoldDB" id="A0A9Y2I9Y4"/>
<dbReference type="RefSeq" id="WP_285966795.1">
    <property type="nucleotide sequence ID" value="NZ_CP127294.1"/>
</dbReference>
<dbReference type="KEGG" id="acab:QRX50_31750"/>
<sequence length="169" mass="18336">MNKPVRTATADLHMSYGHFVIRDVSADLPAPRLARADGLVGTDFVNGAVVLTGIHTGPVTVTVQLLDTAPDSVDLDGWDEVGEVSVDSEYGELIVHGIMNDPPDFPELAHAGPGTYRVRVHARGRDTAPDRSVMEPVEDYLLSVWPAEEAPGTVYKQSDKRGQEYRTQG</sequence>
<protein>
    <submittedName>
        <fullName evidence="1">Uncharacterized protein</fullName>
    </submittedName>
</protein>
<dbReference type="EMBL" id="CP127294">
    <property type="protein sequence ID" value="WIX76034.1"/>
    <property type="molecule type" value="Genomic_DNA"/>
</dbReference>
<evidence type="ECO:0000313" key="2">
    <source>
        <dbReference type="Proteomes" id="UP001236014"/>
    </source>
</evidence>
<proteinExistence type="predicted"/>
<gene>
    <name evidence="1" type="ORF">QRX50_31750</name>
</gene>